<dbReference type="SUPFAM" id="SSF49401">
    <property type="entry name" value="Bacterial adhesins"/>
    <property type="match status" value="1"/>
</dbReference>
<dbReference type="GO" id="GO:0005975">
    <property type="term" value="P:carbohydrate metabolic process"/>
    <property type="evidence" value="ECO:0007669"/>
    <property type="project" value="UniProtKB-ARBA"/>
</dbReference>
<dbReference type="AlphaFoldDB" id="W5IIE3"/>
<keyword evidence="5" id="KW-0812">Transmembrane</keyword>
<evidence type="ECO:0000256" key="1">
    <source>
        <dbReference type="ARBA" id="ARBA00007257"/>
    </source>
</evidence>
<dbReference type="Pfam" id="PF17802">
    <property type="entry name" value="SpaA"/>
    <property type="match status" value="2"/>
</dbReference>
<dbReference type="Gene3D" id="2.60.40.10">
    <property type="entry name" value="Immunoglobulins"/>
    <property type="match status" value="2"/>
</dbReference>
<reference evidence="7 8" key="1">
    <citation type="submission" date="2012-01" db="EMBL/GenBank/DDBJ databases">
        <title>The Genome Sequence of Scardovia inopinata F0304.</title>
        <authorList>
            <consortium name="The Broad Institute Genome Sequencing Platform"/>
            <person name="Earl A."/>
            <person name="Ward D."/>
            <person name="Feldgarden M."/>
            <person name="Gevers D."/>
            <person name="Izard J."/>
            <person name="Baranova O.V."/>
            <person name="Blanton J.M."/>
            <person name="Tanner A.C."/>
            <person name="Dewhirst F.E."/>
            <person name="Young S.K."/>
            <person name="Zeng Q."/>
            <person name="Gargeya S."/>
            <person name="Fitzgerald M."/>
            <person name="Haas B."/>
            <person name="Abouelleil A."/>
            <person name="Alvarado L."/>
            <person name="Arachchi H.M."/>
            <person name="Berlin A."/>
            <person name="Chapman S.B."/>
            <person name="Gearin G."/>
            <person name="Goldberg J."/>
            <person name="Griggs A."/>
            <person name="Gujja S."/>
            <person name="Hansen M."/>
            <person name="Heiman D."/>
            <person name="Howarth C."/>
            <person name="Larimer J."/>
            <person name="Lui A."/>
            <person name="MacDonald P.J."/>
            <person name="McCowen C."/>
            <person name="Montmayeur A."/>
            <person name="Murphy C."/>
            <person name="Neiman D."/>
            <person name="Pearson M."/>
            <person name="Priest M."/>
            <person name="Roberts A."/>
            <person name="Saif S."/>
            <person name="Shea T."/>
            <person name="Sisk P."/>
            <person name="Stolte C."/>
            <person name="Sykes S."/>
            <person name="Wortman J."/>
            <person name="Nusbaum C."/>
            <person name="Birren B."/>
        </authorList>
    </citation>
    <scope>NUCLEOTIDE SEQUENCE [LARGE SCALE GENOMIC DNA]</scope>
    <source>
        <strain evidence="7 8">F0304</strain>
    </source>
</reference>
<feature type="domain" description="SpaA-like prealbumin fold" evidence="6">
    <location>
        <begin position="751"/>
        <end position="826"/>
    </location>
</feature>
<dbReference type="PANTHER" id="PTHR36108">
    <property type="entry name" value="COLOSSIN-B-RELATED"/>
    <property type="match status" value="1"/>
</dbReference>
<dbReference type="Proteomes" id="UP000005777">
    <property type="component" value="Unassembled WGS sequence"/>
</dbReference>
<dbReference type="eggNOG" id="COG4932">
    <property type="taxonomic scope" value="Bacteria"/>
</dbReference>
<keyword evidence="5" id="KW-0472">Membrane</keyword>
<keyword evidence="3" id="KW-0732">Signal</keyword>
<dbReference type="HOGENOM" id="CLU_266443_0_0_11"/>
<evidence type="ECO:0000256" key="3">
    <source>
        <dbReference type="ARBA" id="ARBA00022729"/>
    </source>
</evidence>
<evidence type="ECO:0000313" key="8">
    <source>
        <dbReference type="Proteomes" id="UP000005777"/>
    </source>
</evidence>
<keyword evidence="2" id="KW-0964">Secreted</keyword>
<name>W5IIE3_SCAIO</name>
<evidence type="ECO:0000256" key="5">
    <source>
        <dbReference type="SAM" id="Phobius"/>
    </source>
</evidence>
<comment type="similarity">
    <text evidence="1">Belongs to the serine-aspartate repeat-containing protein (SDr) family.</text>
</comment>
<organism evidence="7 8">
    <name type="scientific">Scardovia inopinata F0304</name>
    <dbReference type="NCBI Taxonomy" id="641146"/>
    <lineage>
        <taxon>Bacteria</taxon>
        <taxon>Bacillati</taxon>
        <taxon>Actinomycetota</taxon>
        <taxon>Actinomycetes</taxon>
        <taxon>Bifidobacteriales</taxon>
        <taxon>Bifidobacteriaceae</taxon>
        <taxon>Scardovia</taxon>
    </lineage>
</organism>
<sequence length="1008" mass="108736">MNNVDSTIKFSDTVTKKFEVDNSSKLSVNKTGRYDSSTGKVYYTVTVQSTGTNTNVNVADTITGTALTYDPSSFAISGNSSSYTGGTSGNGYNVTLASMKDGETVTITYAADVKYDKIAGSSATFDETNNTVKVKSHENPTPEESHKDFNHEITPTSVTKTGKASTDVTTSDGRTYRPITWTIDANSEKHESLAGSSITDTIAADSQKNMKYSGTGITIGVYDKQGNLVETRKVSWADLGVTDLSSATSWKYQVPSSDGIYEYKISYTTRVDITDNLVNQTVKNEVTTKGDTKGRGSVDVTPGFTLTTKKTATKITRDNITWKFTISVPKAGYDTLTATDSFPTTWLNNKNVYDSLVDGSVVVDGLTASESYKQEVTEKGLTLTFYKDKDKTKTGVNATDSDRTITVTLTTKNNEEWLKAVSDGNAGSYQETHTNNVDVTANNTTVHGSADANPPTEQSITKSGTSAGTVSVDGTDLPVYRYELVLTGVNKDSLDITDTFDTSILKYYASSAYDAGHIYGGTQYGQYEGNVTFTTSATSSGMTIHVASVPKNANDNYYSHYKLVYYLIVKDKAALNTLKAKALSDKGTATLSNTAQWDSTSSTAKVTYNYKPLTKSQTAFDGNRTATYTVKLNPDGLDIDPHSDTLTMTDVMSDNLFLDVSSIKVDPSAHVTYDYDRTTNTLTVTFPDETPVTLTYNAVVESTGNVNYSNTATLNGSSTTVNNSAKINGSASGTASIPSIKILKYTYGDLSDTIAGAQFQLYKASDNSLVSNKVFTTDSKGVALIEGRQNIDGWTLEKGVKYYLKEVKAPEGYTLRDDKIYFTLSDSLENPNEYLTASTIPFWNKRTNFAITKVNADDKSVKLEGATFRLTGQGAVSSYDQSVTTNNKGLAPFAGLLPGTYKLTETKAPDGYVLDKTEYTVVVDSDLKVSSPQLTFTADGDIFGVQISNKPQGQPIPLPSVGGSGVMGLFAGGLGFIFLAAGVEILRRRHETVHTVSSRVHSAHGRHV</sequence>
<evidence type="ECO:0000256" key="2">
    <source>
        <dbReference type="ARBA" id="ARBA00022525"/>
    </source>
</evidence>
<feature type="compositionally biased region" description="Polar residues" evidence="4">
    <location>
        <begin position="455"/>
        <end position="467"/>
    </location>
</feature>
<evidence type="ECO:0000259" key="6">
    <source>
        <dbReference type="Pfam" id="PF17802"/>
    </source>
</evidence>
<dbReference type="SUPFAM" id="SSF49478">
    <property type="entry name" value="Cna protein B-type domain"/>
    <property type="match status" value="1"/>
</dbReference>
<proteinExistence type="inferred from homology"/>
<dbReference type="Gene3D" id="2.60.40.740">
    <property type="match status" value="2"/>
</dbReference>
<evidence type="ECO:0000256" key="4">
    <source>
        <dbReference type="SAM" id="MobiDB-lite"/>
    </source>
</evidence>
<feature type="domain" description="SpaA-like prealbumin fold" evidence="6">
    <location>
        <begin position="848"/>
        <end position="926"/>
    </location>
</feature>
<keyword evidence="8" id="KW-1185">Reference proteome</keyword>
<protein>
    <recommendedName>
        <fullName evidence="6">SpaA-like prealbumin fold domain-containing protein</fullName>
    </recommendedName>
</protein>
<dbReference type="PANTHER" id="PTHR36108:SF13">
    <property type="entry name" value="COLOSSIN-B-RELATED"/>
    <property type="match status" value="1"/>
</dbReference>
<keyword evidence="5" id="KW-1133">Transmembrane helix</keyword>
<feature type="region of interest" description="Disordered" evidence="4">
    <location>
        <begin position="448"/>
        <end position="467"/>
    </location>
</feature>
<evidence type="ECO:0000313" key="7">
    <source>
        <dbReference type="EMBL" id="EFG26625.2"/>
    </source>
</evidence>
<dbReference type="InterPro" id="IPR041033">
    <property type="entry name" value="SpaA_PFL_dom_1"/>
</dbReference>
<accession>W5IIE3</accession>
<feature type="transmembrane region" description="Helical" evidence="5">
    <location>
        <begin position="961"/>
        <end position="981"/>
    </location>
</feature>
<dbReference type="InterPro" id="IPR013783">
    <property type="entry name" value="Ig-like_fold"/>
</dbReference>
<dbReference type="InterPro" id="IPR008966">
    <property type="entry name" value="Adhesion_dom_sf"/>
</dbReference>
<gene>
    <name evidence="7" type="ORF">HMPREF9020_00250</name>
</gene>
<dbReference type="EMBL" id="ADCX01000002">
    <property type="protein sequence ID" value="EFG26625.2"/>
    <property type="molecule type" value="Genomic_DNA"/>
</dbReference>
<comment type="caution">
    <text evidence="7">The sequence shown here is derived from an EMBL/GenBank/DDBJ whole genome shotgun (WGS) entry which is preliminary data.</text>
</comment>